<feature type="disulfide bond" evidence="21">
    <location>
        <begin position="365"/>
        <end position="445"/>
    </location>
</feature>
<dbReference type="Gene3D" id="1.10.10.60">
    <property type="entry name" value="Homeodomain-like"/>
    <property type="match status" value="2"/>
</dbReference>
<evidence type="ECO:0000256" key="9">
    <source>
        <dbReference type="ARBA" id="ARBA00023002"/>
    </source>
</evidence>
<dbReference type="SMART" id="SM00717">
    <property type="entry name" value="SANT"/>
    <property type="match status" value="2"/>
</dbReference>
<dbReference type="FunFam" id="1.10.520.10:FF:000009">
    <property type="entry name" value="Peroxidase"/>
    <property type="match status" value="1"/>
</dbReference>
<comment type="subcellular location">
    <subcellularLocation>
        <location evidence="2">Nucleus</location>
    </subcellularLocation>
</comment>
<dbReference type="Pfam" id="PF00141">
    <property type="entry name" value="peroxidase"/>
    <property type="match status" value="1"/>
</dbReference>
<feature type="compositionally biased region" description="Polar residues" evidence="22">
    <location>
        <begin position="236"/>
        <end position="254"/>
    </location>
</feature>
<dbReference type="FunFam" id="1.10.10.60:FF:000060">
    <property type="entry name" value="MYB transcription factor"/>
    <property type="match status" value="1"/>
</dbReference>
<reference evidence="26 27" key="1">
    <citation type="submission" date="2020-04" db="EMBL/GenBank/DDBJ databases">
        <title>Plant Genome Project.</title>
        <authorList>
            <person name="Zhang R.-G."/>
        </authorList>
    </citation>
    <scope>NUCLEOTIDE SEQUENCE [LARGE SCALE GENOMIC DNA]</scope>
    <source>
        <strain evidence="26">YNK0</strain>
        <tissue evidence="26">Leaf</tissue>
    </source>
</reference>
<dbReference type="PRINTS" id="PR00461">
    <property type="entry name" value="PLPEROXIDASE"/>
</dbReference>
<evidence type="ECO:0000256" key="3">
    <source>
        <dbReference type="ARBA" id="ARBA00006873"/>
    </source>
</evidence>
<dbReference type="GO" id="GO:0003677">
    <property type="term" value="F:DNA binding"/>
    <property type="evidence" value="ECO:0007669"/>
    <property type="project" value="UniProtKB-KW"/>
</dbReference>
<dbReference type="InterPro" id="IPR019793">
    <property type="entry name" value="Peroxidases_heam-ligand_BS"/>
</dbReference>
<dbReference type="InterPro" id="IPR000823">
    <property type="entry name" value="Peroxidase_pln"/>
</dbReference>
<feature type="domain" description="HTH myb-type" evidence="25">
    <location>
        <begin position="9"/>
        <end position="62"/>
    </location>
</feature>
<protein>
    <recommendedName>
        <fullName evidence="28">Peroxidase</fullName>
    </recommendedName>
</protein>
<evidence type="ECO:0000256" key="17">
    <source>
        <dbReference type="PIRSR" id="PIRSR600823-1"/>
    </source>
</evidence>
<dbReference type="PROSITE" id="PS50090">
    <property type="entry name" value="MYB_LIKE"/>
    <property type="match status" value="2"/>
</dbReference>
<evidence type="ECO:0000256" key="15">
    <source>
        <dbReference type="ARBA" id="ARBA00023180"/>
    </source>
</evidence>
<comment type="cofactor">
    <cofactor evidence="19">
        <name>Ca(2+)</name>
        <dbReference type="ChEBI" id="CHEBI:29108"/>
    </cofactor>
    <text evidence="19">Binds 2 calcium ions per subunit.</text>
</comment>
<dbReference type="SUPFAM" id="SSF46689">
    <property type="entry name" value="Homeodomain-like"/>
    <property type="match status" value="1"/>
</dbReference>
<dbReference type="FunFam" id="1.10.420.10:FF:000001">
    <property type="entry name" value="Peroxidase"/>
    <property type="match status" value="1"/>
</dbReference>
<keyword evidence="15" id="KW-0325">Glycoprotein</keyword>
<dbReference type="PROSITE" id="PS50873">
    <property type="entry name" value="PEROXIDASE_4"/>
    <property type="match status" value="1"/>
</dbReference>
<evidence type="ECO:0000256" key="16">
    <source>
        <dbReference type="ARBA" id="ARBA00023242"/>
    </source>
</evidence>
<dbReference type="PANTHER" id="PTHR31517:SF84">
    <property type="entry name" value="PEROXIDASE"/>
    <property type="match status" value="1"/>
</dbReference>
<dbReference type="FunFam" id="1.10.10.60:FF:000344">
    <property type="entry name" value="Transcription factor MYB44"/>
    <property type="match status" value="1"/>
</dbReference>
<evidence type="ECO:0000256" key="21">
    <source>
        <dbReference type="PIRSR" id="PIRSR600823-5"/>
    </source>
</evidence>
<gene>
    <name evidence="26" type="ORF">HHK36_009847</name>
</gene>
<feature type="binding site" evidence="19">
    <location>
        <position position="576"/>
    </location>
    <ligand>
        <name>Ca(2+)</name>
        <dbReference type="ChEBI" id="CHEBI:29108"/>
        <label>2</label>
    </ligand>
</feature>
<feature type="disulfide bond" evidence="21">
    <location>
        <begin position="398"/>
        <end position="403"/>
    </location>
</feature>
<keyword evidence="16" id="KW-0539">Nucleus</keyword>
<keyword evidence="9" id="KW-0560">Oxidoreductase</keyword>
<dbReference type="OrthoDB" id="2113341at2759"/>
<feature type="active site" description="Proton acceptor" evidence="17">
    <location>
        <position position="396"/>
    </location>
</feature>
<keyword evidence="12" id="KW-0238">DNA-binding</keyword>
<dbReference type="GO" id="GO:0046872">
    <property type="term" value="F:metal ion binding"/>
    <property type="evidence" value="ECO:0007669"/>
    <property type="project" value="UniProtKB-KW"/>
</dbReference>
<dbReference type="InterPro" id="IPR033905">
    <property type="entry name" value="Secretory_peroxidase"/>
</dbReference>
<feature type="region of interest" description="Disordered" evidence="22">
    <location>
        <begin position="212"/>
        <end position="254"/>
    </location>
</feature>
<keyword evidence="14" id="KW-0804">Transcription</keyword>
<comment type="catalytic activity">
    <reaction evidence="1">
        <text>2 a phenolic donor + H2O2 = 2 a phenolic radical donor + 2 H2O</text>
        <dbReference type="Rhea" id="RHEA:56136"/>
        <dbReference type="ChEBI" id="CHEBI:15377"/>
        <dbReference type="ChEBI" id="CHEBI:16240"/>
        <dbReference type="ChEBI" id="CHEBI:139520"/>
        <dbReference type="ChEBI" id="CHEBI:139521"/>
        <dbReference type="EC" id="1.11.1.7"/>
    </reaction>
</comment>
<feature type="binding site" evidence="19">
    <location>
        <position position="404"/>
    </location>
    <ligand>
        <name>Ca(2+)</name>
        <dbReference type="ChEBI" id="CHEBI:29108"/>
        <label>1</label>
    </ligand>
</feature>
<evidence type="ECO:0000256" key="8">
    <source>
        <dbReference type="ARBA" id="ARBA00022837"/>
    </source>
</evidence>
<evidence type="ECO:0000256" key="10">
    <source>
        <dbReference type="ARBA" id="ARBA00023004"/>
    </source>
</evidence>
<evidence type="ECO:0000256" key="13">
    <source>
        <dbReference type="ARBA" id="ARBA00023157"/>
    </source>
</evidence>
<keyword evidence="27" id="KW-1185">Reference proteome</keyword>
<feature type="disulfide bond" evidence="21">
    <location>
        <begin position="451"/>
        <end position="647"/>
    </location>
</feature>
<dbReference type="InterPro" id="IPR002016">
    <property type="entry name" value="Haem_peroxidase"/>
</dbReference>
<keyword evidence="13 21" id="KW-1015">Disulfide bond</keyword>
<dbReference type="InterPro" id="IPR001005">
    <property type="entry name" value="SANT/Myb"/>
</dbReference>
<feature type="domain" description="Myb-like" evidence="23">
    <location>
        <begin position="59"/>
        <end position="109"/>
    </location>
</feature>
<dbReference type="PROSITE" id="PS00435">
    <property type="entry name" value="PEROXIDASE_1"/>
    <property type="match status" value="1"/>
</dbReference>
<feature type="binding site" evidence="19">
    <location>
        <position position="402"/>
    </location>
    <ligand>
        <name>Ca(2+)</name>
        <dbReference type="ChEBI" id="CHEBI:29108"/>
        <label>1</label>
    </ligand>
</feature>
<feature type="site" description="Transition state stabilizer" evidence="20">
    <location>
        <position position="392"/>
    </location>
</feature>
<evidence type="ECO:0000313" key="27">
    <source>
        <dbReference type="Proteomes" id="UP000655225"/>
    </source>
</evidence>
<feature type="binding site" evidence="19">
    <location>
        <position position="400"/>
    </location>
    <ligand>
        <name>Ca(2+)</name>
        <dbReference type="ChEBI" id="CHEBI:29108"/>
        <label>1</label>
    </ligand>
</feature>
<dbReference type="InterPro" id="IPR010255">
    <property type="entry name" value="Haem_peroxidase_sf"/>
</dbReference>
<evidence type="ECO:0000256" key="5">
    <source>
        <dbReference type="ARBA" id="ARBA00022617"/>
    </source>
</evidence>
<keyword evidence="10 19" id="KW-0408">Iron</keyword>
<dbReference type="SUPFAM" id="SSF48113">
    <property type="entry name" value="Heme-dependent peroxidases"/>
    <property type="match status" value="1"/>
</dbReference>
<dbReference type="GO" id="GO:0042744">
    <property type="term" value="P:hydrogen peroxide catabolic process"/>
    <property type="evidence" value="ECO:0007669"/>
    <property type="project" value="InterPro"/>
</dbReference>
<comment type="caution">
    <text evidence="26">The sequence shown here is derived from an EMBL/GenBank/DDBJ whole genome shotgun (WGS) entry which is preliminary data.</text>
</comment>
<evidence type="ECO:0000256" key="7">
    <source>
        <dbReference type="ARBA" id="ARBA00022737"/>
    </source>
</evidence>
<dbReference type="InterPro" id="IPR009057">
    <property type="entry name" value="Homeodomain-like_sf"/>
</dbReference>
<dbReference type="PANTHER" id="PTHR31517">
    <property type="match status" value="1"/>
</dbReference>
<feature type="compositionally biased region" description="Polar residues" evidence="22">
    <location>
        <begin position="114"/>
        <end position="132"/>
    </location>
</feature>
<name>A0A834ZDG1_TETSI</name>
<dbReference type="EMBL" id="JABCRI010000006">
    <property type="protein sequence ID" value="KAF8404952.1"/>
    <property type="molecule type" value="Genomic_DNA"/>
</dbReference>
<dbReference type="GO" id="GO:0006979">
    <property type="term" value="P:response to oxidative stress"/>
    <property type="evidence" value="ECO:0007669"/>
    <property type="project" value="InterPro"/>
</dbReference>
<evidence type="ECO:0000256" key="2">
    <source>
        <dbReference type="ARBA" id="ARBA00004123"/>
    </source>
</evidence>
<proteinExistence type="inferred from homology"/>
<organism evidence="26 27">
    <name type="scientific">Tetracentron sinense</name>
    <name type="common">Spur-leaf</name>
    <dbReference type="NCBI Taxonomy" id="13715"/>
    <lineage>
        <taxon>Eukaryota</taxon>
        <taxon>Viridiplantae</taxon>
        <taxon>Streptophyta</taxon>
        <taxon>Embryophyta</taxon>
        <taxon>Tracheophyta</taxon>
        <taxon>Spermatophyta</taxon>
        <taxon>Magnoliopsida</taxon>
        <taxon>Trochodendrales</taxon>
        <taxon>Trochodendraceae</taxon>
        <taxon>Tetracentron</taxon>
    </lineage>
</organism>
<evidence type="ECO:0000313" key="26">
    <source>
        <dbReference type="EMBL" id="KAF8404952.1"/>
    </source>
</evidence>
<keyword evidence="5" id="KW-0349">Heme</keyword>
<feature type="domain" description="Myb-like" evidence="23">
    <location>
        <begin position="7"/>
        <end position="58"/>
    </location>
</feature>
<feature type="disulfide bond" evidence="21">
    <location>
        <begin position="530"/>
        <end position="562"/>
    </location>
</feature>
<feature type="binding site" description="axial binding residue" evidence="19">
    <location>
        <position position="523"/>
    </location>
    <ligand>
        <name>heme b</name>
        <dbReference type="ChEBI" id="CHEBI:60344"/>
    </ligand>
    <ligandPart>
        <name>Fe</name>
        <dbReference type="ChEBI" id="CHEBI:18248"/>
    </ligandPart>
</feature>
<dbReference type="PROSITE" id="PS51294">
    <property type="entry name" value="HTH_MYB"/>
    <property type="match status" value="2"/>
</dbReference>
<comment type="cofactor">
    <cofactor evidence="19">
        <name>heme b</name>
        <dbReference type="ChEBI" id="CHEBI:60344"/>
    </cofactor>
    <text evidence="19">Binds 1 heme b (iron(II)-protoporphyrin IX) group per subunit.</text>
</comment>
<keyword evidence="6 19" id="KW-0479">Metal-binding</keyword>
<evidence type="ECO:0000256" key="22">
    <source>
        <dbReference type="SAM" id="MobiDB-lite"/>
    </source>
</evidence>
<keyword evidence="8 19" id="KW-0106">Calcium</keyword>
<dbReference type="AlphaFoldDB" id="A0A834ZDG1"/>
<feature type="binding site" evidence="19">
    <location>
        <position position="579"/>
    </location>
    <ligand>
        <name>Ca(2+)</name>
        <dbReference type="ChEBI" id="CHEBI:29108"/>
        <label>2</label>
    </ligand>
</feature>
<keyword evidence="11" id="KW-0805">Transcription regulation</keyword>
<feature type="binding site" evidence="19">
    <location>
        <position position="397"/>
    </location>
    <ligand>
        <name>Ca(2+)</name>
        <dbReference type="ChEBI" id="CHEBI:29108"/>
        <label>1</label>
    </ligand>
</feature>
<feature type="binding site" evidence="18">
    <location>
        <position position="493"/>
    </location>
    <ligand>
        <name>substrate</name>
    </ligand>
</feature>
<sequence length="651" mass="71950">MSFSRKELDRIKGPWSPEEDDALKNLVQKHGPRNWSLISKAIPGRSGKSCRLRWCNQLSPQVEHRSFTEEEDETIIRAHAKFGNKWATIARLLSGRTDNAIKNHWNSTLKRKYSSLTDNNSDDGQAYQSKRSASAGAVGPVSGLYFSPSSPSGSDVSDSSLPVMSSSHVYRPVARTCELLPPFQPLEPLSPMNDPPTSLCLSLGSSYVTNSNPNQLLSPLPSPMPLQQQLSNPNNGQYNKLESSTSESVGPSNQNPELLSVIKEMIRMEVQNYMMGLETNGPCLQAEGIRNAAMNRIGISKIEKLELKFFILCERGCLGLTLSLVGKKKRLQEMQQTWLVMIVVMVAVQVTQVHLLSIGFYAKRCPRAEGIVSRLVWLASRRDPSLPAALLRLHYHDCFVGGCDASVLLDGAHGYPPPEKAAPPNQSLRGFKLIDLIKRLLEVVCPLTVSCADILALSAREAVFFAGGPHWDLPTGRKDGRLSSAVLAVISMPNPHSSAAQLKKNFLQHGMSEEEMITLSGAHTIGLASCVSIWDRLYGYNFTTGTDPSIESSYAAQLKRICPKWNRNSRLTVPLDPVTPYIFDNMYYKNLDKGLGLLASDQIISDNTTSELSSNSTVWAKRFSDAMVHLGSLNVKTGLRGEIRRNCRRRN</sequence>
<evidence type="ECO:0000256" key="14">
    <source>
        <dbReference type="ARBA" id="ARBA00023163"/>
    </source>
</evidence>
<dbReference type="CDD" id="cd00167">
    <property type="entry name" value="SANT"/>
    <property type="match status" value="2"/>
</dbReference>
<evidence type="ECO:0000256" key="11">
    <source>
        <dbReference type="ARBA" id="ARBA00023015"/>
    </source>
</evidence>
<evidence type="ECO:0000256" key="4">
    <source>
        <dbReference type="ARBA" id="ARBA00022559"/>
    </source>
</evidence>
<evidence type="ECO:0000259" key="24">
    <source>
        <dbReference type="PROSITE" id="PS50873"/>
    </source>
</evidence>
<evidence type="ECO:0000259" key="25">
    <source>
        <dbReference type="PROSITE" id="PS51294"/>
    </source>
</evidence>
<feature type="region of interest" description="Disordered" evidence="22">
    <location>
        <begin position="114"/>
        <end position="137"/>
    </location>
</feature>
<feature type="binding site" evidence="19">
    <location>
        <position position="524"/>
    </location>
    <ligand>
        <name>Ca(2+)</name>
        <dbReference type="ChEBI" id="CHEBI:29108"/>
        <label>2</label>
    </ligand>
</feature>
<evidence type="ECO:0000256" key="18">
    <source>
        <dbReference type="PIRSR" id="PIRSR600823-2"/>
    </source>
</evidence>
<evidence type="ECO:0000256" key="20">
    <source>
        <dbReference type="PIRSR" id="PIRSR600823-4"/>
    </source>
</evidence>
<evidence type="ECO:0000256" key="12">
    <source>
        <dbReference type="ARBA" id="ARBA00023125"/>
    </source>
</evidence>
<dbReference type="CDD" id="cd00693">
    <property type="entry name" value="secretory_peroxidase"/>
    <property type="match status" value="1"/>
</dbReference>
<feature type="binding site" evidence="19">
    <location>
        <position position="584"/>
    </location>
    <ligand>
        <name>Ca(2+)</name>
        <dbReference type="ChEBI" id="CHEBI:29108"/>
        <label>2</label>
    </ligand>
</feature>
<feature type="binding site" evidence="19">
    <location>
        <position position="406"/>
    </location>
    <ligand>
        <name>Ca(2+)</name>
        <dbReference type="ChEBI" id="CHEBI:29108"/>
        <label>1</label>
    </ligand>
</feature>
<feature type="compositionally biased region" description="Low complexity" evidence="22">
    <location>
        <begin position="212"/>
        <end position="235"/>
    </location>
</feature>
<evidence type="ECO:0000256" key="19">
    <source>
        <dbReference type="PIRSR" id="PIRSR600823-3"/>
    </source>
</evidence>
<accession>A0A834ZDG1</accession>
<dbReference type="GO" id="GO:0005634">
    <property type="term" value="C:nucleus"/>
    <property type="evidence" value="ECO:0007669"/>
    <property type="project" value="UniProtKB-SubCell"/>
</dbReference>
<keyword evidence="7" id="KW-0677">Repeat</keyword>
<evidence type="ECO:0000256" key="6">
    <source>
        <dbReference type="ARBA" id="ARBA00022723"/>
    </source>
</evidence>
<dbReference type="Pfam" id="PF00249">
    <property type="entry name" value="Myb_DNA-binding"/>
    <property type="match status" value="2"/>
</dbReference>
<comment type="similarity">
    <text evidence="3">Belongs to the peroxidase family. Ascorbate peroxidase subfamily.</text>
</comment>
<evidence type="ECO:0008006" key="28">
    <source>
        <dbReference type="Google" id="ProtNLM"/>
    </source>
</evidence>
<keyword evidence="4" id="KW-0575">Peroxidase</keyword>
<dbReference type="Gene3D" id="1.10.420.10">
    <property type="entry name" value="Peroxidase, domain 2"/>
    <property type="match status" value="1"/>
</dbReference>
<dbReference type="Proteomes" id="UP000655225">
    <property type="component" value="Unassembled WGS sequence"/>
</dbReference>
<evidence type="ECO:0000256" key="1">
    <source>
        <dbReference type="ARBA" id="ARBA00000189"/>
    </source>
</evidence>
<dbReference type="InterPro" id="IPR017930">
    <property type="entry name" value="Myb_dom"/>
</dbReference>
<dbReference type="GO" id="GO:0140825">
    <property type="term" value="F:lactoperoxidase activity"/>
    <property type="evidence" value="ECO:0007669"/>
    <property type="project" value="UniProtKB-EC"/>
</dbReference>
<feature type="binding site" evidence="19">
    <location>
        <position position="419"/>
    </location>
    <ligand>
        <name>Ca(2+)</name>
        <dbReference type="ChEBI" id="CHEBI:29108"/>
        <label>1</label>
    </ligand>
</feature>
<feature type="domain" description="Plant heme peroxidase family profile" evidence="24">
    <location>
        <begin position="355"/>
        <end position="651"/>
    </location>
</feature>
<dbReference type="Gene3D" id="1.10.520.10">
    <property type="match status" value="1"/>
</dbReference>
<feature type="domain" description="HTH myb-type" evidence="25">
    <location>
        <begin position="64"/>
        <end position="113"/>
    </location>
</feature>
<dbReference type="GO" id="GO:0020037">
    <property type="term" value="F:heme binding"/>
    <property type="evidence" value="ECO:0007669"/>
    <property type="project" value="InterPro"/>
</dbReference>
<dbReference type="PRINTS" id="PR00458">
    <property type="entry name" value="PEROXIDASE"/>
</dbReference>
<evidence type="ECO:0000259" key="23">
    <source>
        <dbReference type="PROSITE" id="PS50090"/>
    </source>
</evidence>